<evidence type="ECO:0000256" key="3">
    <source>
        <dbReference type="SAM" id="MobiDB-lite"/>
    </source>
</evidence>
<dbReference type="Pfam" id="PF08698">
    <property type="entry name" value="Fcf2"/>
    <property type="match status" value="1"/>
</dbReference>
<comment type="caution">
    <text evidence="5">The sequence shown here is derived from an EMBL/GenBank/DDBJ whole genome shotgun (WGS) entry which is preliminary data.</text>
</comment>
<feature type="region of interest" description="Disordered" evidence="3">
    <location>
        <begin position="20"/>
        <end position="43"/>
    </location>
</feature>
<dbReference type="InterPro" id="IPR014810">
    <property type="entry name" value="Fcf2_C"/>
</dbReference>
<protein>
    <recommendedName>
        <fullName evidence="4">Fcf2 pre-rRNA processing C-terminal domain-containing protein</fullName>
    </recommendedName>
</protein>
<dbReference type="GO" id="GO:0006396">
    <property type="term" value="P:RNA processing"/>
    <property type="evidence" value="ECO:0007669"/>
    <property type="project" value="TreeGrafter"/>
</dbReference>
<sequence>MSKTKKSNIDQNYDVLNLNNVSLTNKNKEDTTTNNKPKKSGNDILDDEFKLIDQLAKNTAVHLNKLVNQQKILNKNSQLGITKIISNKEFKNSAPSKLDLLKKSMKPIVENTSVLETKPKVDRNLKNKGWYGFGSKEVTDEMKLEANLIKLQKYIDPTRRANKSQSDELPEHFEIGVFENSNVDYYNRFTNREKKRGALGDILDNEKAIRYIEEKSDKIIQDNRKLKKHRKNDL</sequence>
<dbReference type="PANTHER" id="PTHR21686:SF12">
    <property type="entry name" value="DEOXYNUCLEOTIDYLTRANSFERASE TERMINAL-INTERACTING PROTEIN 2"/>
    <property type="match status" value="1"/>
</dbReference>
<evidence type="ECO:0000259" key="4">
    <source>
        <dbReference type="Pfam" id="PF08698"/>
    </source>
</evidence>
<accession>A0AAN7YYN8</accession>
<evidence type="ECO:0000313" key="5">
    <source>
        <dbReference type="EMBL" id="KAK5583251.1"/>
    </source>
</evidence>
<dbReference type="EMBL" id="JAVFKY010000001">
    <property type="protein sequence ID" value="KAK5583251.1"/>
    <property type="molecule type" value="Genomic_DNA"/>
</dbReference>
<gene>
    <name evidence="5" type="ORF">RB653_004842</name>
</gene>
<comment type="subcellular location">
    <subcellularLocation>
        <location evidence="1">Nucleus</location>
        <location evidence="1">Nucleolus</location>
    </subcellularLocation>
</comment>
<name>A0AAN7YYN8_9MYCE</name>
<proteinExistence type="predicted"/>
<dbReference type="GO" id="GO:0003723">
    <property type="term" value="F:RNA binding"/>
    <property type="evidence" value="ECO:0007669"/>
    <property type="project" value="TreeGrafter"/>
</dbReference>
<evidence type="ECO:0000256" key="1">
    <source>
        <dbReference type="ARBA" id="ARBA00004604"/>
    </source>
</evidence>
<dbReference type="AlphaFoldDB" id="A0AAN7YYN8"/>
<evidence type="ECO:0000313" key="6">
    <source>
        <dbReference type="Proteomes" id="UP001344447"/>
    </source>
</evidence>
<dbReference type="GO" id="GO:0005730">
    <property type="term" value="C:nucleolus"/>
    <property type="evidence" value="ECO:0007669"/>
    <property type="project" value="UniProtKB-SubCell"/>
</dbReference>
<organism evidence="5 6">
    <name type="scientific">Dictyostelium firmibasis</name>
    <dbReference type="NCBI Taxonomy" id="79012"/>
    <lineage>
        <taxon>Eukaryota</taxon>
        <taxon>Amoebozoa</taxon>
        <taxon>Evosea</taxon>
        <taxon>Eumycetozoa</taxon>
        <taxon>Dictyostelia</taxon>
        <taxon>Dictyosteliales</taxon>
        <taxon>Dictyosteliaceae</taxon>
        <taxon>Dictyostelium</taxon>
    </lineage>
</organism>
<dbReference type="Proteomes" id="UP001344447">
    <property type="component" value="Unassembled WGS sequence"/>
</dbReference>
<feature type="domain" description="Fcf2 pre-rRNA processing C-terminal" evidence="4">
    <location>
        <begin position="126"/>
        <end position="215"/>
    </location>
</feature>
<keyword evidence="6" id="KW-1185">Reference proteome</keyword>
<reference evidence="5 6" key="1">
    <citation type="submission" date="2023-11" db="EMBL/GenBank/DDBJ databases">
        <title>Dfirmibasis_genome.</title>
        <authorList>
            <person name="Edelbroek B."/>
            <person name="Kjellin J."/>
            <person name="Jerlstrom-Hultqvist J."/>
            <person name="Soderbom F."/>
        </authorList>
    </citation>
    <scope>NUCLEOTIDE SEQUENCE [LARGE SCALE GENOMIC DNA]</scope>
    <source>
        <strain evidence="5 6">TNS-C-14</strain>
    </source>
</reference>
<dbReference type="InterPro" id="IPR039883">
    <property type="entry name" value="Fcf2/DNTTIP2"/>
</dbReference>
<dbReference type="PANTHER" id="PTHR21686">
    <property type="entry name" value="DEOXYNUCLEOTIDYLTRANSFERASE TERMINAL-INTERACTING PROTEIN 2"/>
    <property type="match status" value="1"/>
</dbReference>
<keyword evidence="2" id="KW-0539">Nucleus</keyword>
<evidence type="ECO:0000256" key="2">
    <source>
        <dbReference type="ARBA" id="ARBA00023242"/>
    </source>
</evidence>